<name>A0ABP0UUD5_9BRYO</name>
<accession>A0ABP0UUD5</accession>
<reference evidence="1" key="1">
    <citation type="submission" date="2024-02" db="EMBL/GenBank/DDBJ databases">
        <authorList>
            <consortium name="ELIXIR-Norway"/>
            <consortium name="Elixir Norway"/>
        </authorList>
    </citation>
    <scope>NUCLEOTIDE SEQUENCE</scope>
</reference>
<evidence type="ECO:0000313" key="2">
    <source>
        <dbReference type="Proteomes" id="UP001497512"/>
    </source>
</evidence>
<evidence type="ECO:0000313" key="1">
    <source>
        <dbReference type="EMBL" id="CAK9230958.1"/>
    </source>
</evidence>
<organism evidence="1 2">
    <name type="scientific">Sphagnum troendelagicum</name>
    <dbReference type="NCBI Taxonomy" id="128251"/>
    <lineage>
        <taxon>Eukaryota</taxon>
        <taxon>Viridiplantae</taxon>
        <taxon>Streptophyta</taxon>
        <taxon>Embryophyta</taxon>
        <taxon>Bryophyta</taxon>
        <taxon>Sphagnophytina</taxon>
        <taxon>Sphagnopsida</taxon>
        <taxon>Sphagnales</taxon>
        <taxon>Sphagnaceae</taxon>
        <taxon>Sphagnum</taxon>
    </lineage>
</organism>
<dbReference type="EMBL" id="OZ019899">
    <property type="protein sequence ID" value="CAK9230958.1"/>
    <property type="molecule type" value="Genomic_DNA"/>
</dbReference>
<sequence length="72" mass="7811">MAVKMVKAVEEKARVVARSLSLLFSLLQAGLTPVNESLLQHMLCYSKAAGLIQPPDMVPPKVITSSMMPQTD</sequence>
<protein>
    <submittedName>
        <fullName evidence="1">Uncharacterized protein</fullName>
    </submittedName>
</protein>
<proteinExistence type="predicted"/>
<gene>
    <name evidence="1" type="ORF">CSSPTR1EN2_LOCUS20183</name>
</gene>
<dbReference type="Proteomes" id="UP001497512">
    <property type="component" value="Chromosome 7"/>
</dbReference>
<keyword evidence="2" id="KW-1185">Reference proteome</keyword>